<keyword evidence="7 9" id="KW-0333">Golgi apparatus</keyword>
<dbReference type="PhylomeDB" id="A0A0D2VXP9"/>
<evidence type="ECO:0000256" key="3">
    <source>
        <dbReference type="ARBA" id="ARBA00022448"/>
    </source>
</evidence>
<accession>A0A0D2VXP9</accession>
<evidence type="ECO:0000256" key="2">
    <source>
        <dbReference type="ARBA" id="ARBA00008473"/>
    </source>
</evidence>
<dbReference type="Pfam" id="PF12352">
    <property type="entry name" value="V-SNARE_C"/>
    <property type="match status" value="1"/>
</dbReference>
<keyword evidence="8 9" id="KW-0472">Membrane</keyword>
<evidence type="ECO:0000256" key="6">
    <source>
        <dbReference type="ARBA" id="ARBA00022989"/>
    </source>
</evidence>
<dbReference type="OMA" id="QAYAVND"/>
<dbReference type="GO" id="GO:0006888">
    <property type="term" value="P:endoplasmic reticulum to Golgi vesicle-mediated transport"/>
    <property type="evidence" value="ECO:0007669"/>
    <property type="project" value="InterPro"/>
</dbReference>
<dbReference type="PIRSF" id="PIRSF027109">
    <property type="entry name" value="Golgi_SNARE"/>
    <property type="match status" value="1"/>
</dbReference>
<proteinExistence type="inferred from homology"/>
<dbReference type="InParanoid" id="A0A0D2VXP9"/>
<keyword evidence="4 10" id="KW-0812">Transmembrane</keyword>
<comment type="function">
    <text evidence="9">Involved in transport from the ER to the Golgi apparatus as well as in intra-Golgi transport. It belongs to a super-family of proteins called t-SNAREs or soluble NSF (N-ethylmaleimide-sensitive factor) attachment protein receptor.</text>
</comment>
<keyword evidence="5 9" id="KW-0653">Protein transport</keyword>
<comment type="similarity">
    <text evidence="2 9">Belongs to the GOSR1 family.</text>
</comment>
<keyword evidence="12" id="KW-1185">Reference proteome</keyword>
<evidence type="ECO:0000256" key="1">
    <source>
        <dbReference type="ARBA" id="ARBA00004409"/>
    </source>
</evidence>
<evidence type="ECO:0000256" key="4">
    <source>
        <dbReference type="ARBA" id="ARBA00022692"/>
    </source>
</evidence>
<evidence type="ECO:0000256" key="10">
    <source>
        <dbReference type="SAM" id="Phobius"/>
    </source>
</evidence>
<dbReference type="GO" id="GO:0048219">
    <property type="term" value="P:inter-Golgi cisterna vesicle-mediated transport"/>
    <property type="evidence" value="ECO:0007669"/>
    <property type="project" value="TreeGrafter"/>
</dbReference>
<dbReference type="GO" id="GO:0005484">
    <property type="term" value="F:SNAP receptor activity"/>
    <property type="evidence" value="ECO:0007669"/>
    <property type="project" value="TreeGrafter"/>
</dbReference>
<sequence>MSGNWAEELRREARQLENEIDTKLVSFGKLAAGFSGLDHATSSSQADGVPLLAASTSEHVADTMAIELEQLLVKLSNVNEAMTEHVNMSQFSNPALVHTLQRHRDILTDYTQEFRKTKSTLLANRERDDLLNSVRRDISSFKASSGLQRRSDYFAKENEHLMNSQRVADDAIGIAINAKESMAQQRSTFQNINNRMGNVFNRFPQLNNLMQKINLRKRRDAIILGLVIAACLIFLLLFALRR</sequence>
<evidence type="ECO:0000256" key="9">
    <source>
        <dbReference type="PIRNR" id="PIRNR027109"/>
    </source>
</evidence>
<keyword evidence="6 10" id="KW-1133">Transmembrane helix</keyword>
<evidence type="ECO:0000256" key="8">
    <source>
        <dbReference type="ARBA" id="ARBA00023136"/>
    </source>
</evidence>
<organism evidence="11 12">
    <name type="scientific">Capsaspora owczarzaki (strain ATCC 30864)</name>
    <dbReference type="NCBI Taxonomy" id="595528"/>
    <lineage>
        <taxon>Eukaryota</taxon>
        <taxon>Filasterea</taxon>
        <taxon>Capsaspora</taxon>
    </lineage>
</organism>
<keyword evidence="3 9" id="KW-0813">Transport</keyword>
<dbReference type="Proteomes" id="UP000008743">
    <property type="component" value="Unassembled WGS sequence"/>
</dbReference>
<evidence type="ECO:0000256" key="5">
    <source>
        <dbReference type="ARBA" id="ARBA00022927"/>
    </source>
</evidence>
<dbReference type="GO" id="GO:0015031">
    <property type="term" value="P:protein transport"/>
    <property type="evidence" value="ECO:0007669"/>
    <property type="project" value="UniProtKB-KW"/>
</dbReference>
<dbReference type="PANTHER" id="PTHR21094">
    <property type="entry name" value="GOS-28 SNARE- RELATED"/>
    <property type="match status" value="1"/>
</dbReference>
<protein>
    <recommendedName>
        <fullName evidence="9">Golgi SNAP receptor complex member 1</fullName>
    </recommendedName>
</protein>
<evidence type="ECO:0000313" key="12">
    <source>
        <dbReference type="Proteomes" id="UP000008743"/>
    </source>
</evidence>
<dbReference type="eggNOG" id="KOG3208">
    <property type="taxonomic scope" value="Eukaryota"/>
</dbReference>
<comment type="subunit">
    <text evidence="9">Component of several multiprotein Golgi SNARE complexes.</text>
</comment>
<comment type="subcellular location">
    <subcellularLocation>
        <location evidence="1">Golgi apparatus membrane</location>
        <topology evidence="1">Single-pass type IV membrane protein</topology>
    </subcellularLocation>
</comment>
<dbReference type="PANTHER" id="PTHR21094:SF2">
    <property type="entry name" value="GOLGI SNAP RECEPTOR COMPLEX MEMBER 1"/>
    <property type="match status" value="1"/>
</dbReference>
<dbReference type="GO" id="GO:0031201">
    <property type="term" value="C:SNARE complex"/>
    <property type="evidence" value="ECO:0007669"/>
    <property type="project" value="TreeGrafter"/>
</dbReference>
<evidence type="ECO:0000313" key="11">
    <source>
        <dbReference type="EMBL" id="KJE96452.1"/>
    </source>
</evidence>
<dbReference type="InterPro" id="IPR023601">
    <property type="entry name" value="Golgi_SNAP_su1"/>
</dbReference>
<name>A0A0D2VXP9_CAPO3</name>
<dbReference type="RefSeq" id="XP_004344399.1">
    <property type="nucleotide sequence ID" value="XM_004344349.2"/>
</dbReference>
<dbReference type="OrthoDB" id="422156at2759"/>
<gene>
    <name evidence="11" type="ORF">CAOG_006778</name>
</gene>
<dbReference type="GO" id="GO:0000139">
    <property type="term" value="C:Golgi membrane"/>
    <property type="evidence" value="ECO:0007669"/>
    <property type="project" value="UniProtKB-SubCell"/>
</dbReference>
<feature type="transmembrane region" description="Helical" evidence="10">
    <location>
        <begin position="221"/>
        <end position="240"/>
    </location>
</feature>
<dbReference type="GO" id="GO:0006906">
    <property type="term" value="P:vesicle fusion"/>
    <property type="evidence" value="ECO:0007669"/>
    <property type="project" value="TreeGrafter"/>
</dbReference>
<dbReference type="STRING" id="595528.A0A0D2VXP9"/>
<dbReference type="GO" id="GO:0005797">
    <property type="term" value="C:Golgi medial cisterna"/>
    <property type="evidence" value="ECO:0007669"/>
    <property type="project" value="TreeGrafter"/>
</dbReference>
<dbReference type="EMBL" id="KE346371">
    <property type="protein sequence ID" value="KJE96452.1"/>
    <property type="molecule type" value="Genomic_DNA"/>
</dbReference>
<dbReference type="AlphaFoldDB" id="A0A0D2VXP9"/>
<keyword evidence="9" id="KW-0931">ER-Golgi transport</keyword>
<reference evidence="12" key="1">
    <citation type="submission" date="2011-02" db="EMBL/GenBank/DDBJ databases">
        <title>The Genome Sequence of Capsaspora owczarzaki ATCC 30864.</title>
        <authorList>
            <person name="Russ C."/>
            <person name="Cuomo C."/>
            <person name="Burger G."/>
            <person name="Gray M.W."/>
            <person name="Holland P.W.H."/>
            <person name="King N."/>
            <person name="Lang F.B.F."/>
            <person name="Roger A.J."/>
            <person name="Ruiz-Trillo I."/>
            <person name="Young S.K."/>
            <person name="Zeng Q."/>
            <person name="Gargeya S."/>
            <person name="Alvarado L."/>
            <person name="Berlin A."/>
            <person name="Chapman S.B."/>
            <person name="Chen Z."/>
            <person name="Freedman E."/>
            <person name="Gellesch M."/>
            <person name="Goldberg J."/>
            <person name="Griggs A."/>
            <person name="Gujja S."/>
            <person name="Heilman E."/>
            <person name="Heiman D."/>
            <person name="Howarth C."/>
            <person name="Mehta T."/>
            <person name="Neiman D."/>
            <person name="Pearson M."/>
            <person name="Roberts A."/>
            <person name="Saif S."/>
            <person name="Shea T."/>
            <person name="Shenoy N."/>
            <person name="Sisk P."/>
            <person name="Stolte C."/>
            <person name="Sykes S."/>
            <person name="White J."/>
            <person name="Yandava C."/>
            <person name="Haas B."/>
            <person name="Nusbaum C."/>
            <person name="Birren B."/>
        </authorList>
    </citation>
    <scope>NUCLEOTIDE SEQUENCE</scope>
    <source>
        <strain evidence="12">ATCC 30864</strain>
    </source>
</reference>
<dbReference type="GO" id="GO:0005801">
    <property type="term" value="C:cis-Golgi network"/>
    <property type="evidence" value="ECO:0007669"/>
    <property type="project" value="InterPro"/>
</dbReference>
<evidence type="ECO:0000256" key="7">
    <source>
        <dbReference type="ARBA" id="ARBA00023034"/>
    </source>
</evidence>